<feature type="chain" id="PRO_5011699220" evidence="1">
    <location>
        <begin position="21"/>
        <end position="181"/>
    </location>
</feature>
<feature type="signal peptide" evidence="1">
    <location>
        <begin position="1"/>
        <end position="20"/>
    </location>
</feature>
<evidence type="ECO:0000313" key="3">
    <source>
        <dbReference type="EMBL" id="SFL44592.1"/>
    </source>
</evidence>
<evidence type="ECO:0000256" key="1">
    <source>
        <dbReference type="SAM" id="SignalP"/>
    </source>
</evidence>
<dbReference type="Proteomes" id="UP000199550">
    <property type="component" value="Unassembled WGS sequence"/>
</dbReference>
<protein>
    <submittedName>
        <fullName evidence="3">Cell Wall Hydrolase</fullName>
    </submittedName>
</protein>
<accession>A0A1I4HR49</accession>
<dbReference type="InterPro" id="IPR042047">
    <property type="entry name" value="SleB_dom1"/>
</dbReference>
<evidence type="ECO:0000259" key="2">
    <source>
        <dbReference type="Pfam" id="PF07486"/>
    </source>
</evidence>
<proteinExistence type="predicted"/>
<reference evidence="3 4" key="1">
    <citation type="submission" date="2016-10" db="EMBL/GenBank/DDBJ databases">
        <authorList>
            <person name="de Groot N.N."/>
        </authorList>
    </citation>
    <scope>NUCLEOTIDE SEQUENCE [LARGE SCALE GENOMIC DNA]</scope>
    <source>
        <strain evidence="3 4">DSM 16199</strain>
    </source>
</reference>
<name>A0A1I4HR49_9RHOB</name>
<dbReference type="OrthoDB" id="8433080at2"/>
<dbReference type="EMBL" id="FOTF01000019">
    <property type="protein sequence ID" value="SFL44592.1"/>
    <property type="molecule type" value="Genomic_DNA"/>
</dbReference>
<dbReference type="InterPro" id="IPR011105">
    <property type="entry name" value="Cell_wall_hydrolase_SleB"/>
</dbReference>
<dbReference type="PROSITE" id="PS51257">
    <property type="entry name" value="PROKAR_LIPOPROTEIN"/>
    <property type="match status" value="1"/>
</dbReference>
<dbReference type="Pfam" id="PF07486">
    <property type="entry name" value="Hydrolase_2"/>
    <property type="match status" value="1"/>
</dbReference>
<dbReference type="GO" id="GO:0016787">
    <property type="term" value="F:hydrolase activity"/>
    <property type="evidence" value="ECO:0007669"/>
    <property type="project" value="UniProtKB-KW"/>
</dbReference>
<dbReference type="Gene3D" id="1.10.10.2520">
    <property type="entry name" value="Cell wall hydrolase SleB, domain 1"/>
    <property type="match status" value="1"/>
</dbReference>
<keyword evidence="4" id="KW-1185">Reference proteome</keyword>
<organism evidence="3 4">
    <name type="scientific">Loktanella salsilacus</name>
    <dbReference type="NCBI Taxonomy" id="195913"/>
    <lineage>
        <taxon>Bacteria</taxon>
        <taxon>Pseudomonadati</taxon>
        <taxon>Pseudomonadota</taxon>
        <taxon>Alphaproteobacteria</taxon>
        <taxon>Rhodobacterales</taxon>
        <taxon>Roseobacteraceae</taxon>
        <taxon>Loktanella</taxon>
    </lineage>
</organism>
<evidence type="ECO:0000313" key="4">
    <source>
        <dbReference type="Proteomes" id="UP000199550"/>
    </source>
</evidence>
<keyword evidence="3" id="KW-0378">Hydrolase</keyword>
<keyword evidence="1" id="KW-0732">Signal</keyword>
<sequence length="181" mass="19321">MNQSGKALRLAGLIALALTAAGCGMVGGKKDDVAARSFARVDTDDLECLERAMFFESNRSSRDGLVAVGNVVMNRVQSDAYPDTVCGVVGQKNQFAPGVMSRPMSASGLPTVQEAAISVMLGERHPMIGDAKFFHQAGHRFSYDNMNYVVTAGGNAFYEKRKSAYVTQPVPLPAIEGLTGR</sequence>
<dbReference type="STRING" id="195913.SAMN04488004_11944"/>
<dbReference type="RefSeq" id="WP_090190846.1">
    <property type="nucleotide sequence ID" value="NZ_CP072991.1"/>
</dbReference>
<feature type="domain" description="Cell wall hydrolase SleB" evidence="2">
    <location>
        <begin position="61"/>
        <end position="158"/>
    </location>
</feature>
<gene>
    <name evidence="3" type="ORF">SAMN04488004_11944</name>
</gene>
<dbReference type="AlphaFoldDB" id="A0A1I4HR49"/>